<feature type="chain" id="PRO_5009287633" evidence="8">
    <location>
        <begin position="30"/>
        <end position="473"/>
    </location>
</feature>
<protein>
    <submittedName>
        <fullName evidence="9">Outer membrane protein TolC</fullName>
    </submittedName>
</protein>
<evidence type="ECO:0000256" key="6">
    <source>
        <dbReference type="ARBA" id="ARBA00023136"/>
    </source>
</evidence>
<reference evidence="9 10" key="1">
    <citation type="submission" date="2016-10" db="EMBL/GenBank/DDBJ databases">
        <authorList>
            <person name="de Groot N.N."/>
        </authorList>
    </citation>
    <scope>NUCLEOTIDE SEQUENCE [LARGE SCALE GENOMIC DNA]</scope>
    <source>
        <strain evidence="9 10">DSM 22489</strain>
    </source>
</reference>
<dbReference type="GO" id="GO:1990281">
    <property type="term" value="C:efflux pump complex"/>
    <property type="evidence" value="ECO:0007669"/>
    <property type="project" value="TreeGrafter"/>
</dbReference>
<keyword evidence="5" id="KW-0812">Transmembrane</keyword>
<keyword evidence="8" id="KW-0732">Signal</keyword>
<gene>
    <name evidence="9" type="ORF">SAMN05421819_1300</name>
</gene>
<keyword evidence="10" id="KW-1185">Reference proteome</keyword>
<dbReference type="Gene3D" id="1.20.1600.10">
    <property type="entry name" value="Outer membrane efflux proteins (OEP)"/>
    <property type="match status" value="1"/>
</dbReference>
<evidence type="ECO:0000256" key="1">
    <source>
        <dbReference type="ARBA" id="ARBA00004442"/>
    </source>
</evidence>
<dbReference type="InterPro" id="IPR003423">
    <property type="entry name" value="OMP_efflux"/>
</dbReference>
<dbReference type="GO" id="GO:0009279">
    <property type="term" value="C:cell outer membrane"/>
    <property type="evidence" value="ECO:0007669"/>
    <property type="project" value="UniProtKB-SubCell"/>
</dbReference>
<feature type="signal peptide" evidence="8">
    <location>
        <begin position="1"/>
        <end position="29"/>
    </location>
</feature>
<dbReference type="Proteomes" id="UP000236728">
    <property type="component" value="Unassembled WGS sequence"/>
</dbReference>
<accession>A0A1H5VV50</accession>
<comment type="subcellular location">
    <subcellularLocation>
        <location evidence="1">Cell outer membrane</location>
    </subcellularLocation>
</comment>
<evidence type="ECO:0000313" key="10">
    <source>
        <dbReference type="Proteomes" id="UP000236728"/>
    </source>
</evidence>
<dbReference type="RefSeq" id="WP_103932253.1">
    <property type="nucleotide sequence ID" value="NZ_FNVA01000002.1"/>
</dbReference>
<evidence type="ECO:0000256" key="3">
    <source>
        <dbReference type="ARBA" id="ARBA00022448"/>
    </source>
</evidence>
<evidence type="ECO:0000256" key="8">
    <source>
        <dbReference type="SAM" id="SignalP"/>
    </source>
</evidence>
<dbReference type="Pfam" id="PF02321">
    <property type="entry name" value="OEP"/>
    <property type="match status" value="1"/>
</dbReference>
<dbReference type="GO" id="GO:0015562">
    <property type="term" value="F:efflux transmembrane transporter activity"/>
    <property type="evidence" value="ECO:0007669"/>
    <property type="project" value="InterPro"/>
</dbReference>
<keyword evidence="6" id="KW-0472">Membrane</keyword>
<dbReference type="EMBL" id="FNVA01000002">
    <property type="protein sequence ID" value="SEF90427.1"/>
    <property type="molecule type" value="Genomic_DNA"/>
</dbReference>
<evidence type="ECO:0000256" key="2">
    <source>
        <dbReference type="ARBA" id="ARBA00007613"/>
    </source>
</evidence>
<dbReference type="AlphaFoldDB" id="A0A1H5VV50"/>
<dbReference type="GO" id="GO:0015288">
    <property type="term" value="F:porin activity"/>
    <property type="evidence" value="ECO:0007669"/>
    <property type="project" value="TreeGrafter"/>
</dbReference>
<dbReference type="SUPFAM" id="SSF56954">
    <property type="entry name" value="Outer membrane efflux proteins (OEP)"/>
    <property type="match status" value="1"/>
</dbReference>
<dbReference type="InterPro" id="IPR051906">
    <property type="entry name" value="TolC-like"/>
</dbReference>
<keyword evidence="3" id="KW-0813">Transport</keyword>
<dbReference type="OrthoDB" id="108961at2"/>
<evidence type="ECO:0000313" key="9">
    <source>
        <dbReference type="EMBL" id="SEF90427.1"/>
    </source>
</evidence>
<name>A0A1H5VV50_9BACT</name>
<keyword evidence="7" id="KW-0998">Cell outer membrane</keyword>
<keyword evidence="4" id="KW-1134">Transmembrane beta strand</keyword>
<organism evidence="9 10">
    <name type="scientific">Bryocella elongata</name>
    <dbReference type="NCBI Taxonomy" id="863522"/>
    <lineage>
        <taxon>Bacteria</taxon>
        <taxon>Pseudomonadati</taxon>
        <taxon>Acidobacteriota</taxon>
        <taxon>Terriglobia</taxon>
        <taxon>Terriglobales</taxon>
        <taxon>Acidobacteriaceae</taxon>
        <taxon>Bryocella</taxon>
    </lineage>
</organism>
<evidence type="ECO:0000256" key="4">
    <source>
        <dbReference type="ARBA" id="ARBA00022452"/>
    </source>
</evidence>
<comment type="similarity">
    <text evidence="2">Belongs to the outer membrane factor (OMF) (TC 1.B.17) family.</text>
</comment>
<sequence length="473" mass="50567">MTIYGAKRIPEISRRLLPLILMAPLLQHAAFDAEAQTTALPAATAHVARPTLQLTLPKALELAAQHNRRLQASDLATREAEQKKLIARSDYAPHIRNESSAVYISALEGVVIPAGAFANSATTGTVPSQTLKIGQGAQEGFTSGTGLVQPITQLLTVHAGVRAATADVNIAKLNTQDSQNSVALLVHKLYFAMLTAQMQRDAAQSAVDAGAIEEEESKRSVAEGRSLPVVELQTHAALLAAKQSNLTLELELSDLNEQFNDVLGLSFGTKLILDPNELGEAPTLPTEEEAIRAANTSNPKILAGRQAVEKAHAGVTAAKDAYIPNVSGMARYSYQSGIPFLVHNFGTFGGLVSYDLFDGGAREARLKAARIQLSQAQLQLSQAEADLSVEVNAQYDEIEKLTELVNVATEMLAVKQEAARVSAVRLQQSAALDTETARANAEVAAAQATLLQTRLNLRLTQNQLLETLGLRPQ</sequence>
<evidence type="ECO:0000256" key="7">
    <source>
        <dbReference type="ARBA" id="ARBA00023237"/>
    </source>
</evidence>
<proteinExistence type="inferred from homology"/>
<dbReference type="PANTHER" id="PTHR30026">
    <property type="entry name" value="OUTER MEMBRANE PROTEIN TOLC"/>
    <property type="match status" value="1"/>
</dbReference>
<evidence type="ECO:0000256" key="5">
    <source>
        <dbReference type="ARBA" id="ARBA00022692"/>
    </source>
</evidence>
<dbReference type="PANTHER" id="PTHR30026:SF20">
    <property type="entry name" value="OUTER MEMBRANE PROTEIN TOLC"/>
    <property type="match status" value="1"/>
</dbReference>